<name>A0A9D5AZP1_PEA</name>
<evidence type="ECO:0000313" key="2">
    <source>
        <dbReference type="EMBL" id="KAI5430162.1"/>
    </source>
</evidence>
<reference evidence="2 3" key="1">
    <citation type="journal article" date="2022" name="Nat. Genet.">
        <title>Improved pea reference genome and pan-genome highlight genomic features and evolutionary characteristics.</title>
        <authorList>
            <person name="Yang T."/>
            <person name="Liu R."/>
            <person name="Luo Y."/>
            <person name="Hu S."/>
            <person name="Wang D."/>
            <person name="Wang C."/>
            <person name="Pandey M.K."/>
            <person name="Ge S."/>
            <person name="Xu Q."/>
            <person name="Li N."/>
            <person name="Li G."/>
            <person name="Huang Y."/>
            <person name="Saxena R.K."/>
            <person name="Ji Y."/>
            <person name="Li M."/>
            <person name="Yan X."/>
            <person name="He Y."/>
            <person name="Liu Y."/>
            <person name="Wang X."/>
            <person name="Xiang C."/>
            <person name="Varshney R.K."/>
            <person name="Ding H."/>
            <person name="Gao S."/>
            <person name="Zong X."/>
        </authorList>
    </citation>
    <scope>NUCLEOTIDE SEQUENCE [LARGE SCALE GENOMIC DNA]</scope>
    <source>
        <strain evidence="2 3">cv. Zhongwan 6</strain>
    </source>
</reference>
<comment type="caution">
    <text evidence="2">The sequence shown here is derived from an EMBL/GenBank/DDBJ whole genome shotgun (WGS) entry which is preliminary data.</text>
</comment>
<dbReference type="InterPro" id="IPR017451">
    <property type="entry name" value="F-box-assoc_interact_dom"/>
</dbReference>
<dbReference type="Gramene" id="Psat03G0465900-T1">
    <property type="protein sequence ID" value="KAI5430162.1"/>
    <property type="gene ID" value="KIW84_034659"/>
</dbReference>
<dbReference type="Pfam" id="PF00646">
    <property type="entry name" value="F-box"/>
    <property type="match status" value="1"/>
</dbReference>
<dbReference type="SMART" id="SM00256">
    <property type="entry name" value="FBOX"/>
    <property type="match status" value="1"/>
</dbReference>
<dbReference type="PANTHER" id="PTHR31672">
    <property type="entry name" value="BNACNNG10540D PROTEIN"/>
    <property type="match status" value="1"/>
</dbReference>
<dbReference type="Proteomes" id="UP001058974">
    <property type="component" value="Chromosome 3"/>
</dbReference>
<dbReference type="NCBIfam" id="TIGR01640">
    <property type="entry name" value="F_box_assoc_1"/>
    <property type="match status" value="1"/>
</dbReference>
<dbReference type="InterPro" id="IPR011043">
    <property type="entry name" value="Gal_Oxase/kelch_b-propeller"/>
</dbReference>
<dbReference type="InterPro" id="IPR050796">
    <property type="entry name" value="SCF_F-box_component"/>
</dbReference>
<dbReference type="EMBL" id="JAMSHJ010000003">
    <property type="protein sequence ID" value="KAI5430162.1"/>
    <property type="molecule type" value="Genomic_DNA"/>
</dbReference>
<proteinExistence type="predicted"/>
<dbReference type="Gene3D" id="1.20.1280.50">
    <property type="match status" value="1"/>
</dbReference>
<protein>
    <recommendedName>
        <fullName evidence="1">F-box domain-containing protein</fullName>
    </recommendedName>
</protein>
<evidence type="ECO:0000313" key="3">
    <source>
        <dbReference type="Proteomes" id="UP001058974"/>
    </source>
</evidence>
<dbReference type="InterPro" id="IPR006527">
    <property type="entry name" value="F-box-assoc_dom_typ1"/>
</dbReference>
<dbReference type="SUPFAM" id="SSF50965">
    <property type="entry name" value="Galactose oxidase, central domain"/>
    <property type="match status" value="1"/>
</dbReference>
<dbReference type="PANTHER" id="PTHR31672:SF13">
    <property type="entry name" value="F-BOX PROTEIN CPR30-LIKE"/>
    <property type="match status" value="1"/>
</dbReference>
<dbReference type="AlphaFoldDB" id="A0A9D5AZP1"/>
<dbReference type="PROSITE" id="PS50181">
    <property type="entry name" value="FBOX"/>
    <property type="match status" value="1"/>
</dbReference>
<dbReference type="SUPFAM" id="SSF81383">
    <property type="entry name" value="F-box domain"/>
    <property type="match status" value="1"/>
</dbReference>
<dbReference type="InterPro" id="IPR001810">
    <property type="entry name" value="F-box_dom"/>
</dbReference>
<feature type="domain" description="F-box" evidence="1">
    <location>
        <begin position="22"/>
        <end position="61"/>
    </location>
</feature>
<dbReference type="Gramene" id="PSAT_LOCUS11864_t1">
    <property type="protein sequence ID" value="CAL5191943.1"/>
    <property type="gene ID" value="PSAT_LOCUS11864"/>
</dbReference>
<dbReference type="InterPro" id="IPR036047">
    <property type="entry name" value="F-box-like_dom_sf"/>
</dbReference>
<accession>A0A9D5AZP1</accession>
<gene>
    <name evidence="2" type="ORF">KIW84_034659</name>
</gene>
<dbReference type="Pfam" id="PF07734">
    <property type="entry name" value="FBA_1"/>
    <property type="match status" value="1"/>
</dbReference>
<organism evidence="2 3">
    <name type="scientific">Pisum sativum</name>
    <name type="common">Garden pea</name>
    <name type="synonym">Lathyrus oleraceus</name>
    <dbReference type="NCBI Taxonomy" id="3888"/>
    <lineage>
        <taxon>Eukaryota</taxon>
        <taxon>Viridiplantae</taxon>
        <taxon>Streptophyta</taxon>
        <taxon>Embryophyta</taxon>
        <taxon>Tracheophyta</taxon>
        <taxon>Spermatophyta</taxon>
        <taxon>Magnoliopsida</taxon>
        <taxon>eudicotyledons</taxon>
        <taxon>Gunneridae</taxon>
        <taxon>Pentapetalae</taxon>
        <taxon>rosids</taxon>
        <taxon>fabids</taxon>
        <taxon>Fabales</taxon>
        <taxon>Fabaceae</taxon>
        <taxon>Papilionoideae</taxon>
        <taxon>50 kb inversion clade</taxon>
        <taxon>NPAAA clade</taxon>
        <taxon>Hologalegina</taxon>
        <taxon>IRL clade</taxon>
        <taxon>Fabeae</taxon>
        <taxon>Lathyrus</taxon>
    </lineage>
</organism>
<dbReference type="OrthoDB" id="1435799at2759"/>
<evidence type="ECO:0000259" key="1">
    <source>
        <dbReference type="PROSITE" id="PS50181"/>
    </source>
</evidence>
<keyword evidence="3" id="KW-1185">Reference proteome</keyword>
<sequence length="386" mass="44507">MSLLPPSHSLPTPNAPPLPVFLPSELIAEVLSWFTVKPLMRLMCVSKSWKSLISDPTFVKLHLHRSSQNADFTFAYTDGLYNSGCRSVSFTLIRPFENSPIIINLPKDPYHQLNDKDIRYVVGSCNGLLCLLGSSRVNAKTEKWFRFWNPATRTMSPRLGSSCDNDPGIPFDYTFGCDKSNNTYKVVAIMRKTVRIFSLQDNVWRNIQDPPEHSYCLMKAVYLRGSVNWLIIQNHYRPTQKYTTTNKPFAIISLDLGTETHTQLSPPQGVQKIPIDVPNLSIVNDCLCFSHDFEKTHLIIWLMKEFGMEDSWIQFLKISYHDLQLEHPRADLFPLCHLEKNDTLVLTNQSKRGIFIYNRRDNRLMKISNPLWYTCANYVESLVSYC</sequence>